<keyword evidence="4" id="KW-0963">Cytoplasm</keyword>
<feature type="region of interest" description="Disordered" evidence="9">
    <location>
        <begin position="185"/>
        <end position="211"/>
    </location>
</feature>
<keyword evidence="8" id="KW-0131">Cell cycle</keyword>
<keyword evidence="5" id="KW-0507">mRNA processing</keyword>
<evidence type="ECO:0000259" key="10">
    <source>
        <dbReference type="Pfam" id="PF22782"/>
    </source>
</evidence>
<dbReference type="GO" id="GO:0005737">
    <property type="term" value="C:cytoplasm"/>
    <property type="evidence" value="ECO:0007669"/>
    <property type="project" value="UniProtKB-SubCell"/>
</dbReference>
<dbReference type="AlphaFoldDB" id="C1BN14"/>
<evidence type="ECO:0000256" key="5">
    <source>
        <dbReference type="ARBA" id="ARBA00022664"/>
    </source>
</evidence>
<evidence type="ECO:0000256" key="3">
    <source>
        <dbReference type="ARBA" id="ARBA00008726"/>
    </source>
</evidence>
<keyword evidence="6" id="KW-0508">mRNA splicing</keyword>
<dbReference type="GO" id="GO:0008380">
    <property type="term" value="P:RNA splicing"/>
    <property type="evidence" value="ECO:0007669"/>
    <property type="project" value="UniProtKB-KW"/>
</dbReference>
<evidence type="ECO:0000256" key="2">
    <source>
        <dbReference type="ARBA" id="ARBA00004496"/>
    </source>
</evidence>
<dbReference type="PANTHER" id="PTHR12786:SF1">
    <property type="entry name" value="SPLICING REGULATOR SDE2"/>
    <property type="match status" value="1"/>
</dbReference>
<feature type="domain" description="SDE2-like" evidence="10">
    <location>
        <begin position="71"/>
        <end position="170"/>
    </location>
</feature>
<evidence type="ECO:0000256" key="6">
    <source>
        <dbReference type="ARBA" id="ARBA00023187"/>
    </source>
</evidence>
<name>C1BN14_CALRO</name>
<feature type="compositionally biased region" description="Basic and acidic residues" evidence="9">
    <location>
        <begin position="194"/>
        <end position="211"/>
    </location>
</feature>
<protein>
    <submittedName>
        <fullName evidence="11">C1orf55 homolog</fullName>
    </submittedName>
</protein>
<dbReference type="PANTHER" id="PTHR12786">
    <property type="entry name" value="SPLICING FACTOR SF3A-RELATED"/>
    <property type="match status" value="1"/>
</dbReference>
<proteinExistence type="evidence at transcript level"/>
<comment type="subcellular location">
    <subcellularLocation>
        <location evidence="2">Cytoplasm</location>
    </subcellularLocation>
    <subcellularLocation>
        <location evidence="1">Nucleus</location>
    </subcellularLocation>
</comment>
<gene>
    <name evidence="11" type="primary">CA055</name>
</gene>
<dbReference type="InterPro" id="IPR051421">
    <property type="entry name" value="RNA_Proc_DNA_Dmg_Regulator"/>
</dbReference>
<dbReference type="GO" id="GO:0006397">
    <property type="term" value="P:mRNA processing"/>
    <property type="evidence" value="ECO:0007669"/>
    <property type="project" value="UniProtKB-KW"/>
</dbReference>
<dbReference type="Pfam" id="PF22782">
    <property type="entry name" value="SDE2"/>
    <property type="match status" value="1"/>
</dbReference>
<evidence type="ECO:0000256" key="4">
    <source>
        <dbReference type="ARBA" id="ARBA00022490"/>
    </source>
</evidence>
<organism evidence="11">
    <name type="scientific">Caligus rogercresseyi</name>
    <name type="common">Sea louse</name>
    <dbReference type="NCBI Taxonomy" id="217165"/>
    <lineage>
        <taxon>Eukaryota</taxon>
        <taxon>Metazoa</taxon>
        <taxon>Ecdysozoa</taxon>
        <taxon>Arthropoda</taxon>
        <taxon>Crustacea</taxon>
        <taxon>Multicrustacea</taxon>
        <taxon>Hexanauplia</taxon>
        <taxon>Copepoda</taxon>
        <taxon>Siphonostomatoida</taxon>
        <taxon>Caligidae</taxon>
        <taxon>Caligus</taxon>
    </lineage>
</organism>
<accession>C1BN14</accession>
<comment type="similarity">
    <text evidence="3">Belongs to the SDE2 family.</text>
</comment>
<evidence type="ECO:0000256" key="9">
    <source>
        <dbReference type="SAM" id="MobiDB-lite"/>
    </source>
</evidence>
<dbReference type="InterPro" id="IPR053822">
    <property type="entry name" value="SDE2-like_dom"/>
</dbReference>
<evidence type="ECO:0000256" key="8">
    <source>
        <dbReference type="ARBA" id="ARBA00023306"/>
    </source>
</evidence>
<reference evidence="11" key="1">
    <citation type="submission" date="2009-03" db="EMBL/GenBank/DDBJ databases">
        <title>Caligus rogercresseyi ESTs and full-length cDNAs.</title>
        <authorList>
            <person name="Yasuike M."/>
            <person name="von Schalburg K."/>
            <person name="Cooper G."/>
            <person name="Leong J."/>
            <person name="Jones S.R.M."/>
            <person name="Koop B.F."/>
        </authorList>
    </citation>
    <scope>NUCLEOTIDE SEQUENCE</scope>
    <source>
        <tissue evidence="11">Whole tissue</tissue>
    </source>
</reference>
<dbReference type="EMBL" id="BT075993">
    <property type="protein sequence ID" value="ACO10417.1"/>
    <property type="molecule type" value="mRNA"/>
</dbReference>
<dbReference type="GO" id="GO:0005634">
    <property type="term" value="C:nucleus"/>
    <property type="evidence" value="ECO:0007669"/>
    <property type="project" value="UniProtKB-SubCell"/>
</dbReference>
<evidence type="ECO:0000256" key="7">
    <source>
        <dbReference type="ARBA" id="ARBA00023242"/>
    </source>
</evidence>
<evidence type="ECO:0000313" key="11">
    <source>
        <dbReference type="EMBL" id="ACO10417.1"/>
    </source>
</evidence>
<keyword evidence="7" id="KW-0539">Nucleus</keyword>
<evidence type="ECO:0000256" key="1">
    <source>
        <dbReference type="ARBA" id="ARBA00004123"/>
    </source>
</evidence>
<sequence length="240" mass="26920">MVFLKVQGQCLWREATTLGELCALVSQDKDLQFYDWSECRFYSSGKALKQHVEDVSLSPNSTLEAVWGLPGGKGGFGSMLRALGAHIEKTTNKDACRDLSGRRLRDINEDERLKDWISKQGDRDKEAADKKEAKLSKLRRIANGENKHEFNDPEFEAAREENSERVHDALLRALNITKVELLPTKASSSAPKRKLSEDGKKEEVSKKDDAKKMKKGLFIGVDLSDSDLESSSDEEEEDSA</sequence>